<dbReference type="InterPro" id="IPR050495">
    <property type="entry name" value="ATG22/LtaA_families"/>
</dbReference>
<feature type="transmembrane region" description="Helical" evidence="7">
    <location>
        <begin position="282"/>
        <end position="308"/>
    </location>
</feature>
<name>A0A9D1SXB5_9FIRM</name>
<proteinExistence type="predicted"/>
<dbReference type="Gene3D" id="1.20.1250.20">
    <property type="entry name" value="MFS general substrate transporter like domains"/>
    <property type="match status" value="1"/>
</dbReference>
<dbReference type="EMBL" id="DVOH01000003">
    <property type="protein sequence ID" value="HIU99515.1"/>
    <property type="molecule type" value="Genomic_DNA"/>
</dbReference>
<feature type="transmembrane region" description="Helical" evidence="7">
    <location>
        <begin position="223"/>
        <end position="242"/>
    </location>
</feature>
<keyword evidence="3 7" id="KW-0812">Transmembrane</keyword>
<comment type="caution">
    <text evidence="9">The sequence shown here is derived from an EMBL/GenBank/DDBJ whole genome shotgun (WGS) entry which is preliminary data.</text>
</comment>
<evidence type="ECO:0000256" key="3">
    <source>
        <dbReference type="ARBA" id="ARBA00022692"/>
    </source>
</evidence>
<keyword evidence="4 7" id="KW-1133">Transmembrane helix</keyword>
<dbReference type="PROSITE" id="PS50850">
    <property type="entry name" value="MFS"/>
    <property type="match status" value="1"/>
</dbReference>
<feature type="transmembrane region" description="Helical" evidence="7">
    <location>
        <begin position="320"/>
        <end position="342"/>
    </location>
</feature>
<dbReference type="AlphaFoldDB" id="A0A9D1SXB5"/>
<evidence type="ECO:0000256" key="1">
    <source>
        <dbReference type="ARBA" id="ARBA00004651"/>
    </source>
</evidence>
<evidence type="ECO:0000256" key="7">
    <source>
        <dbReference type="SAM" id="Phobius"/>
    </source>
</evidence>
<dbReference type="SUPFAM" id="SSF103473">
    <property type="entry name" value="MFS general substrate transporter"/>
    <property type="match status" value="1"/>
</dbReference>
<dbReference type="InterPro" id="IPR024671">
    <property type="entry name" value="Atg22-like"/>
</dbReference>
<keyword evidence="5 7" id="KW-0472">Membrane</keyword>
<dbReference type="Proteomes" id="UP000886891">
    <property type="component" value="Unassembled WGS sequence"/>
</dbReference>
<evidence type="ECO:0000256" key="2">
    <source>
        <dbReference type="ARBA" id="ARBA00022448"/>
    </source>
</evidence>
<dbReference type="InterPro" id="IPR036259">
    <property type="entry name" value="MFS_trans_sf"/>
</dbReference>
<reference evidence="9" key="2">
    <citation type="journal article" date="2021" name="PeerJ">
        <title>Extensive microbial diversity within the chicken gut microbiome revealed by metagenomics and culture.</title>
        <authorList>
            <person name="Gilroy R."/>
            <person name="Ravi A."/>
            <person name="Getino M."/>
            <person name="Pursley I."/>
            <person name="Horton D.L."/>
            <person name="Alikhan N.F."/>
            <person name="Baker D."/>
            <person name="Gharbi K."/>
            <person name="Hall N."/>
            <person name="Watson M."/>
            <person name="Adriaenssens E.M."/>
            <person name="Foster-Nyarko E."/>
            <person name="Jarju S."/>
            <person name="Secka A."/>
            <person name="Antonio M."/>
            <person name="Oren A."/>
            <person name="Chaudhuri R.R."/>
            <person name="La Ragione R."/>
            <person name="Hildebrand F."/>
            <person name="Pallen M.J."/>
        </authorList>
    </citation>
    <scope>NUCLEOTIDE SEQUENCE</scope>
    <source>
        <strain evidence="9">23406</strain>
    </source>
</reference>
<feature type="compositionally biased region" description="Low complexity" evidence="6">
    <location>
        <begin position="17"/>
        <end position="26"/>
    </location>
</feature>
<accession>A0A9D1SXB5</accession>
<reference evidence="9" key="1">
    <citation type="submission" date="2020-10" db="EMBL/GenBank/DDBJ databases">
        <authorList>
            <person name="Gilroy R."/>
        </authorList>
    </citation>
    <scope>NUCLEOTIDE SEQUENCE</scope>
    <source>
        <strain evidence="9">23406</strain>
    </source>
</reference>
<feature type="compositionally biased region" description="Polar residues" evidence="6">
    <location>
        <begin position="1"/>
        <end position="11"/>
    </location>
</feature>
<comment type="subcellular location">
    <subcellularLocation>
        <location evidence="1">Cell membrane</location>
        <topology evidence="1">Multi-pass membrane protein</topology>
    </subcellularLocation>
</comment>
<gene>
    <name evidence="9" type="ORF">IAB14_00180</name>
</gene>
<evidence type="ECO:0000259" key="8">
    <source>
        <dbReference type="PROSITE" id="PS50850"/>
    </source>
</evidence>
<feature type="domain" description="Major facilitator superfamily (MFS) profile" evidence="8">
    <location>
        <begin position="284"/>
        <end position="482"/>
    </location>
</feature>
<feature type="region of interest" description="Disordered" evidence="6">
    <location>
        <begin position="1"/>
        <end position="26"/>
    </location>
</feature>
<feature type="transmembrane region" description="Helical" evidence="7">
    <location>
        <begin position="379"/>
        <end position="401"/>
    </location>
</feature>
<dbReference type="Pfam" id="PF11700">
    <property type="entry name" value="ATG22"/>
    <property type="match status" value="1"/>
</dbReference>
<feature type="transmembrane region" description="Helical" evidence="7">
    <location>
        <begin position="137"/>
        <end position="161"/>
    </location>
</feature>
<evidence type="ECO:0000256" key="4">
    <source>
        <dbReference type="ARBA" id="ARBA00022989"/>
    </source>
</evidence>
<dbReference type="PANTHER" id="PTHR23519">
    <property type="entry name" value="AUTOPHAGY-RELATED PROTEIN 22"/>
    <property type="match status" value="1"/>
</dbReference>
<evidence type="ECO:0000313" key="10">
    <source>
        <dbReference type="Proteomes" id="UP000886891"/>
    </source>
</evidence>
<feature type="transmembrane region" description="Helical" evidence="7">
    <location>
        <begin position="81"/>
        <end position="100"/>
    </location>
</feature>
<feature type="transmembrane region" description="Helical" evidence="7">
    <location>
        <begin position="450"/>
        <end position="471"/>
    </location>
</feature>
<evidence type="ECO:0000256" key="6">
    <source>
        <dbReference type="SAM" id="MobiDB-lite"/>
    </source>
</evidence>
<dbReference type="PANTHER" id="PTHR23519:SF1">
    <property type="entry name" value="AUTOPHAGY-RELATED PROTEIN 22"/>
    <property type="match status" value="1"/>
</dbReference>
<sequence>MDNSILGSSSPEPTPAPQSASDSAPAKAGKFKLTKLERRWAMYDAGNSAIYMFLILIAVSIGDLAAGTRFADDPTNTMSLFNGISGALVAVMGPILGAIADNKGRKKPLFMFFVFLGVAGCLLSLLTNFASLSTSPWAFFVPFAICMLMILIGLGGSLLFYDSMIGDITTEARSDNVSSRGFAAGYIFSLIPFAICLAIYYFFMTPSYSTDVYGTSVQGGYVLLRAAITASLALSGLWWLGWTLPLLKSYRQLTGVDPVKHQIRDAFRKLGKTFKELKRYRFAFLFMLAFFFYINGVNTVIALSATYAQQILKDVVSSNLLNVFLIGALMGTQVISCIFSIIFGNLSKRFGAKLLITISVVGYLAFVIYGVFMKSLVDFFILAAGIGIFQGGIQALSRSYFSKLAPAEKQSEFFGLYDIFNKSSNFLGSLLYYALSSAMVNSGIDVTKSARISVGCLSVFFVIGMVLLLLLPKNHADEVVSE</sequence>
<evidence type="ECO:0000313" key="9">
    <source>
        <dbReference type="EMBL" id="HIU99515.1"/>
    </source>
</evidence>
<evidence type="ECO:0000256" key="5">
    <source>
        <dbReference type="ARBA" id="ARBA00023136"/>
    </source>
</evidence>
<dbReference type="GO" id="GO:0005886">
    <property type="term" value="C:plasma membrane"/>
    <property type="evidence" value="ECO:0007669"/>
    <property type="project" value="UniProtKB-SubCell"/>
</dbReference>
<feature type="transmembrane region" description="Helical" evidence="7">
    <location>
        <begin position="40"/>
        <end position="61"/>
    </location>
</feature>
<feature type="transmembrane region" description="Helical" evidence="7">
    <location>
        <begin position="354"/>
        <end position="373"/>
    </location>
</feature>
<feature type="transmembrane region" description="Helical" evidence="7">
    <location>
        <begin position="109"/>
        <end position="131"/>
    </location>
</feature>
<keyword evidence="2" id="KW-0813">Transport</keyword>
<dbReference type="GO" id="GO:0022857">
    <property type="term" value="F:transmembrane transporter activity"/>
    <property type="evidence" value="ECO:0007669"/>
    <property type="project" value="InterPro"/>
</dbReference>
<dbReference type="InterPro" id="IPR020846">
    <property type="entry name" value="MFS_dom"/>
</dbReference>
<organism evidence="9 10">
    <name type="scientific">Candidatus Stercoripulliclostridium merdipullorum</name>
    <dbReference type="NCBI Taxonomy" id="2840952"/>
    <lineage>
        <taxon>Bacteria</taxon>
        <taxon>Bacillati</taxon>
        <taxon>Bacillota</taxon>
        <taxon>Clostridia</taxon>
        <taxon>Eubacteriales</taxon>
        <taxon>Candidatus Stercoripulliclostridium</taxon>
    </lineage>
</organism>
<feature type="transmembrane region" description="Helical" evidence="7">
    <location>
        <begin position="182"/>
        <end position="203"/>
    </location>
</feature>
<protein>
    <submittedName>
        <fullName evidence="9">MFS transporter</fullName>
    </submittedName>
</protein>